<gene>
    <name evidence="2" type="ORF">R69888_04242</name>
</gene>
<keyword evidence="1" id="KW-1133">Transmembrane helix</keyword>
<sequence>MDDYWQLPYTLADQKLIERGGFMTKAISIALIVGGIVLLYFGGQAFNSVSSEVSRVFTGSPTNKAIMLIVGGVVATIAGLTGVALSGRKR</sequence>
<evidence type="ECO:0000256" key="1">
    <source>
        <dbReference type="SAM" id="Phobius"/>
    </source>
</evidence>
<accession>A0ABM8RZB9</accession>
<feature type="transmembrane region" description="Helical" evidence="1">
    <location>
        <begin position="66"/>
        <end position="85"/>
    </location>
</feature>
<feature type="transmembrane region" description="Helical" evidence="1">
    <location>
        <begin position="26"/>
        <end position="46"/>
    </location>
</feature>
<evidence type="ECO:0000313" key="2">
    <source>
        <dbReference type="EMBL" id="CAE6779590.1"/>
    </source>
</evidence>
<keyword evidence="3" id="KW-1185">Reference proteome</keyword>
<dbReference type="Pfam" id="PF11381">
    <property type="entry name" value="DUF3185"/>
    <property type="match status" value="1"/>
</dbReference>
<protein>
    <recommendedName>
        <fullName evidence="4">DUF3185 family protein</fullName>
    </recommendedName>
</protein>
<dbReference type="EMBL" id="CAJNBK010000012">
    <property type="protein sequence ID" value="CAE6779590.1"/>
    <property type="molecule type" value="Genomic_DNA"/>
</dbReference>
<name>A0ABM8RZB9_9BURK</name>
<evidence type="ECO:0008006" key="4">
    <source>
        <dbReference type="Google" id="ProtNLM"/>
    </source>
</evidence>
<keyword evidence="1" id="KW-0472">Membrane</keyword>
<dbReference type="Proteomes" id="UP000672526">
    <property type="component" value="Unassembled WGS sequence"/>
</dbReference>
<organism evidence="2 3">
    <name type="scientific">Paraburkholderia haematera</name>
    <dbReference type="NCBI Taxonomy" id="2793077"/>
    <lineage>
        <taxon>Bacteria</taxon>
        <taxon>Pseudomonadati</taxon>
        <taxon>Pseudomonadota</taxon>
        <taxon>Betaproteobacteria</taxon>
        <taxon>Burkholderiales</taxon>
        <taxon>Burkholderiaceae</taxon>
        <taxon>Paraburkholderia</taxon>
    </lineage>
</organism>
<dbReference type="InterPro" id="IPR021521">
    <property type="entry name" value="DUF3185"/>
</dbReference>
<comment type="caution">
    <text evidence="2">The sequence shown here is derived from an EMBL/GenBank/DDBJ whole genome shotgun (WGS) entry which is preliminary data.</text>
</comment>
<evidence type="ECO:0000313" key="3">
    <source>
        <dbReference type="Proteomes" id="UP000672526"/>
    </source>
</evidence>
<reference evidence="2 3" key="1">
    <citation type="submission" date="2021-02" db="EMBL/GenBank/DDBJ databases">
        <authorList>
            <person name="Vanwijnsberghe S."/>
        </authorList>
    </citation>
    <scope>NUCLEOTIDE SEQUENCE [LARGE SCALE GENOMIC DNA]</scope>
    <source>
        <strain evidence="2 3">LMG 31837</strain>
    </source>
</reference>
<proteinExistence type="predicted"/>
<keyword evidence="1" id="KW-0812">Transmembrane</keyword>